<evidence type="ECO:0000313" key="2">
    <source>
        <dbReference type="Proteomes" id="UP000325313"/>
    </source>
</evidence>
<organism evidence="1 2">
    <name type="scientific">Puccinia graminis f. sp. tritici</name>
    <dbReference type="NCBI Taxonomy" id="56615"/>
    <lineage>
        <taxon>Eukaryota</taxon>
        <taxon>Fungi</taxon>
        <taxon>Dikarya</taxon>
        <taxon>Basidiomycota</taxon>
        <taxon>Pucciniomycotina</taxon>
        <taxon>Pucciniomycetes</taxon>
        <taxon>Pucciniales</taxon>
        <taxon>Pucciniaceae</taxon>
        <taxon>Puccinia</taxon>
    </lineage>
</organism>
<name>A0A5B0RUH0_PUCGR</name>
<gene>
    <name evidence="1" type="ORF">PGTUg99_024452</name>
</gene>
<evidence type="ECO:0000313" key="1">
    <source>
        <dbReference type="EMBL" id="KAA1129028.1"/>
    </source>
</evidence>
<reference evidence="1 2" key="1">
    <citation type="submission" date="2019-05" db="EMBL/GenBank/DDBJ databases">
        <title>Emergence of the Ug99 lineage of the wheat stem rust pathogen through somatic hybridization.</title>
        <authorList>
            <person name="Li F."/>
            <person name="Upadhyaya N.M."/>
            <person name="Sperschneider J."/>
            <person name="Matny O."/>
            <person name="Nguyen-Phuc H."/>
            <person name="Mago R."/>
            <person name="Raley C."/>
            <person name="Miller M.E."/>
            <person name="Silverstein K.A.T."/>
            <person name="Henningsen E."/>
            <person name="Hirsch C.D."/>
            <person name="Visser B."/>
            <person name="Pretorius Z.A."/>
            <person name="Steffenson B.J."/>
            <person name="Schwessinger B."/>
            <person name="Dodds P.N."/>
            <person name="Figueroa M."/>
        </authorList>
    </citation>
    <scope>NUCLEOTIDE SEQUENCE [LARGE SCALE GENOMIC DNA]</scope>
    <source>
        <strain evidence="1 2">Ug99</strain>
    </source>
</reference>
<sequence>MPGWEVQPASSITKVETQRQKLPIPGLDPCRSRLRVWYLRPPSLPPPLSDLLSAAKNHHVLLVQSFWCDWYQ</sequence>
<dbReference type="AlphaFoldDB" id="A0A5B0RUH0"/>
<proteinExistence type="predicted"/>
<protein>
    <submittedName>
        <fullName evidence="1">Uncharacterized protein</fullName>
    </submittedName>
</protein>
<comment type="caution">
    <text evidence="1">The sequence shown here is derived from an EMBL/GenBank/DDBJ whole genome shotgun (WGS) entry which is preliminary data.</text>
</comment>
<accession>A0A5B0RUH0</accession>
<dbReference type="EMBL" id="VDEP01000138">
    <property type="protein sequence ID" value="KAA1129028.1"/>
    <property type="molecule type" value="Genomic_DNA"/>
</dbReference>
<dbReference type="Proteomes" id="UP000325313">
    <property type="component" value="Unassembled WGS sequence"/>
</dbReference>